<reference evidence="1 2" key="1">
    <citation type="submission" date="2023-03" db="EMBL/GenBank/DDBJ databases">
        <title>Genome insight into feeding habits of ladybird beetles.</title>
        <authorList>
            <person name="Li H.-S."/>
            <person name="Huang Y.-H."/>
            <person name="Pang H."/>
        </authorList>
    </citation>
    <scope>NUCLEOTIDE SEQUENCE [LARGE SCALE GENOMIC DNA]</scope>
    <source>
        <strain evidence="1">SYSU_2023b</strain>
        <tissue evidence="1">Whole body</tissue>
    </source>
</reference>
<evidence type="ECO:0000313" key="2">
    <source>
        <dbReference type="Proteomes" id="UP001431783"/>
    </source>
</evidence>
<evidence type="ECO:0000313" key="1">
    <source>
        <dbReference type="EMBL" id="KAK9884069.1"/>
    </source>
</evidence>
<accession>A0AAW1UWV6</accession>
<protein>
    <submittedName>
        <fullName evidence="1">Uncharacterized protein</fullName>
    </submittedName>
</protein>
<dbReference type="EMBL" id="JARQZJ010000092">
    <property type="protein sequence ID" value="KAK9884069.1"/>
    <property type="molecule type" value="Genomic_DNA"/>
</dbReference>
<keyword evidence="2" id="KW-1185">Reference proteome</keyword>
<name>A0AAW1UWV6_9CUCU</name>
<proteinExistence type="predicted"/>
<organism evidence="1 2">
    <name type="scientific">Henosepilachna vigintioctopunctata</name>
    <dbReference type="NCBI Taxonomy" id="420089"/>
    <lineage>
        <taxon>Eukaryota</taxon>
        <taxon>Metazoa</taxon>
        <taxon>Ecdysozoa</taxon>
        <taxon>Arthropoda</taxon>
        <taxon>Hexapoda</taxon>
        <taxon>Insecta</taxon>
        <taxon>Pterygota</taxon>
        <taxon>Neoptera</taxon>
        <taxon>Endopterygota</taxon>
        <taxon>Coleoptera</taxon>
        <taxon>Polyphaga</taxon>
        <taxon>Cucujiformia</taxon>
        <taxon>Coccinelloidea</taxon>
        <taxon>Coccinellidae</taxon>
        <taxon>Epilachninae</taxon>
        <taxon>Epilachnini</taxon>
        <taxon>Henosepilachna</taxon>
    </lineage>
</organism>
<dbReference type="Proteomes" id="UP001431783">
    <property type="component" value="Unassembled WGS sequence"/>
</dbReference>
<gene>
    <name evidence="1" type="ORF">WA026_005006</name>
</gene>
<feature type="non-terminal residue" evidence="1">
    <location>
        <position position="1"/>
    </location>
</feature>
<comment type="caution">
    <text evidence="1">The sequence shown here is derived from an EMBL/GenBank/DDBJ whole genome shotgun (WGS) entry which is preliminary data.</text>
</comment>
<feature type="non-terminal residue" evidence="1">
    <location>
        <position position="79"/>
    </location>
</feature>
<dbReference type="AlphaFoldDB" id="A0AAW1UWV6"/>
<sequence>TGQGTWHQSRGQLTATLPSLMMNRASRIDTTVKSHWSGLGPPSTYTPWYIRLGFNVVMQLEIYDQIIEWSFRNLWITVT</sequence>